<dbReference type="InterPro" id="IPR001251">
    <property type="entry name" value="CRAL-TRIO_dom"/>
</dbReference>
<dbReference type="InterPro" id="IPR052578">
    <property type="entry name" value="PI_Transfer_CRAL-TRIO"/>
</dbReference>
<dbReference type="OrthoDB" id="75724at2759"/>
<dbReference type="Pfam" id="PF00650">
    <property type="entry name" value="CRAL_TRIO"/>
    <property type="match status" value="1"/>
</dbReference>
<dbReference type="GO" id="GO:0008526">
    <property type="term" value="F:phosphatidylinositol transfer activity"/>
    <property type="evidence" value="ECO:0007669"/>
    <property type="project" value="TreeGrafter"/>
</dbReference>
<sequence>MTGKKKLVEDDMEADESLLGPFREKLKALPPVDYDAEEITALAGSDADMARFLIARNNNLEKAFAMAKGTLAWRSRFHPAALTVQDFATAHGQDVWRFAGTTKNGWNVLHVTAAHWKSFSYGVDEYVKMVSYHVERSTTKNFIIFDMYRMAYFIDMRKLRALAYILADYYPERLGCAVFVNCDWIFDKFFNIAIRWVDQRTANKCIDFRDNGAEFLLQHIDADQVTTKYGGTRQEPWPLEPLETATDDK</sequence>
<evidence type="ECO:0000313" key="3">
    <source>
        <dbReference type="Proteomes" id="UP001153069"/>
    </source>
</evidence>
<dbReference type="EMBL" id="CAICTM010000976">
    <property type="protein sequence ID" value="CAB9518972.1"/>
    <property type="molecule type" value="Genomic_DNA"/>
</dbReference>
<dbReference type="PROSITE" id="PS50191">
    <property type="entry name" value="CRAL_TRIO"/>
    <property type="match status" value="1"/>
</dbReference>
<name>A0A9N8ED72_9STRA</name>
<accession>A0A9N8ED72</accession>
<keyword evidence="3" id="KW-1185">Reference proteome</keyword>
<dbReference type="AlphaFoldDB" id="A0A9N8ED72"/>
<reference evidence="2" key="1">
    <citation type="submission" date="2020-06" db="EMBL/GenBank/DDBJ databases">
        <authorList>
            <consortium name="Plant Systems Biology data submission"/>
        </authorList>
    </citation>
    <scope>NUCLEOTIDE SEQUENCE</scope>
    <source>
        <strain evidence="2">D6</strain>
    </source>
</reference>
<dbReference type="SUPFAM" id="SSF52087">
    <property type="entry name" value="CRAL/TRIO domain"/>
    <property type="match status" value="1"/>
</dbReference>
<dbReference type="InterPro" id="IPR036865">
    <property type="entry name" value="CRAL-TRIO_dom_sf"/>
</dbReference>
<dbReference type="SMART" id="SM00516">
    <property type="entry name" value="SEC14"/>
    <property type="match status" value="1"/>
</dbReference>
<dbReference type="Gene3D" id="3.40.525.10">
    <property type="entry name" value="CRAL-TRIO lipid binding domain"/>
    <property type="match status" value="1"/>
</dbReference>
<evidence type="ECO:0000259" key="1">
    <source>
        <dbReference type="PROSITE" id="PS50191"/>
    </source>
</evidence>
<protein>
    <submittedName>
        <fullName evidence="2">CRAL TRIO domain protein</fullName>
    </submittedName>
</protein>
<proteinExistence type="predicted"/>
<dbReference type="InterPro" id="IPR036273">
    <property type="entry name" value="CRAL/TRIO_N_dom_sf"/>
</dbReference>
<dbReference type="SUPFAM" id="SSF46938">
    <property type="entry name" value="CRAL/TRIO N-terminal domain"/>
    <property type="match status" value="1"/>
</dbReference>
<organism evidence="2 3">
    <name type="scientific">Seminavis robusta</name>
    <dbReference type="NCBI Taxonomy" id="568900"/>
    <lineage>
        <taxon>Eukaryota</taxon>
        <taxon>Sar</taxon>
        <taxon>Stramenopiles</taxon>
        <taxon>Ochrophyta</taxon>
        <taxon>Bacillariophyta</taxon>
        <taxon>Bacillariophyceae</taxon>
        <taxon>Bacillariophycidae</taxon>
        <taxon>Naviculales</taxon>
        <taxon>Naviculaceae</taxon>
        <taxon>Seminavis</taxon>
    </lineage>
</organism>
<feature type="domain" description="CRAL-TRIO" evidence="1">
    <location>
        <begin position="98"/>
        <end position="237"/>
    </location>
</feature>
<dbReference type="PANTHER" id="PTHR45824">
    <property type="entry name" value="GH16843P"/>
    <property type="match status" value="1"/>
</dbReference>
<comment type="caution">
    <text evidence="2">The sequence shown here is derived from an EMBL/GenBank/DDBJ whole genome shotgun (WGS) entry which is preliminary data.</text>
</comment>
<gene>
    <name evidence="2" type="ORF">SEMRO_978_G227130.1</name>
</gene>
<dbReference type="PANTHER" id="PTHR45824:SF29">
    <property type="entry name" value="GH16843P"/>
    <property type="match status" value="1"/>
</dbReference>
<dbReference type="CDD" id="cd00170">
    <property type="entry name" value="SEC14"/>
    <property type="match status" value="1"/>
</dbReference>
<dbReference type="Proteomes" id="UP001153069">
    <property type="component" value="Unassembled WGS sequence"/>
</dbReference>
<evidence type="ECO:0000313" key="2">
    <source>
        <dbReference type="EMBL" id="CAB9518972.1"/>
    </source>
</evidence>